<evidence type="ECO:0000256" key="2">
    <source>
        <dbReference type="SAM" id="Phobius"/>
    </source>
</evidence>
<dbReference type="OrthoDB" id="5296at2759"/>
<organism evidence="3 4">
    <name type="scientific">Lupinus albus</name>
    <name type="common">White lupine</name>
    <name type="synonym">Lupinus termis</name>
    <dbReference type="NCBI Taxonomy" id="3870"/>
    <lineage>
        <taxon>Eukaryota</taxon>
        <taxon>Viridiplantae</taxon>
        <taxon>Streptophyta</taxon>
        <taxon>Embryophyta</taxon>
        <taxon>Tracheophyta</taxon>
        <taxon>Spermatophyta</taxon>
        <taxon>Magnoliopsida</taxon>
        <taxon>eudicotyledons</taxon>
        <taxon>Gunneridae</taxon>
        <taxon>Pentapetalae</taxon>
        <taxon>rosids</taxon>
        <taxon>fabids</taxon>
        <taxon>Fabales</taxon>
        <taxon>Fabaceae</taxon>
        <taxon>Papilionoideae</taxon>
        <taxon>50 kb inversion clade</taxon>
        <taxon>genistoids sensu lato</taxon>
        <taxon>core genistoids</taxon>
        <taxon>Genisteae</taxon>
        <taxon>Lupinus</taxon>
    </lineage>
</organism>
<sequence length="323" mass="35534">MCNGYKSILISHLTNPQDIIYTKSFIPNYQITSLHLLLFCCIMLHSHTHCFHHHHHFLFTNTLFTLHKPSHTFLHKPNNTLHHPLSLSAIPPLISSSFLADLTTALVEDGPIELPFSSTPSIFATTDDPSPIQLASSILLTGAISVFLFRSLRRRANRSKELQYRSTGTKKSIQEEALDSLKALGSSSIDAKGQPSPVQAFFGGISAGIIALILYKFATTIEASLNRQTISDNFSVRQITITIRTIINGLTYLATFVFGLNSLGLFLYSGQLAINSFMEGSTEKETENKGTDQSSLSNSSVESPTGNTELSRGEEEQSSKEAQ</sequence>
<dbReference type="InterPro" id="IPR021434">
    <property type="entry name" value="DUF3082"/>
</dbReference>
<comment type="caution">
    <text evidence="3">The sequence shown here is derived from an EMBL/GenBank/DDBJ whole genome shotgun (WGS) entry which is preliminary data.</text>
</comment>
<reference evidence="4" key="1">
    <citation type="journal article" date="2020" name="Nat. Commun.">
        <title>Genome sequence of the cluster root forming white lupin.</title>
        <authorList>
            <person name="Hufnagel B."/>
            <person name="Marques A."/>
            <person name="Soriano A."/>
            <person name="Marques L."/>
            <person name="Divol F."/>
            <person name="Doumas P."/>
            <person name="Sallet E."/>
            <person name="Mancinotti D."/>
            <person name="Carrere S."/>
            <person name="Marande W."/>
            <person name="Arribat S."/>
            <person name="Keller J."/>
            <person name="Huneau C."/>
            <person name="Blein T."/>
            <person name="Aime D."/>
            <person name="Laguerre M."/>
            <person name="Taylor J."/>
            <person name="Schubert V."/>
            <person name="Nelson M."/>
            <person name="Geu-Flores F."/>
            <person name="Crespi M."/>
            <person name="Gallardo-Guerrero K."/>
            <person name="Delaux P.-M."/>
            <person name="Salse J."/>
            <person name="Berges H."/>
            <person name="Guyot R."/>
            <person name="Gouzy J."/>
            <person name="Peret B."/>
        </authorList>
    </citation>
    <scope>NUCLEOTIDE SEQUENCE [LARGE SCALE GENOMIC DNA]</scope>
    <source>
        <strain evidence="4">cv. Amiga</strain>
    </source>
</reference>
<keyword evidence="4" id="KW-1185">Reference proteome</keyword>
<evidence type="ECO:0000256" key="1">
    <source>
        <dbReference type="SAM" id="MobiDB-lite"/>
    </source>
</evidence>
<accession>A0A6A4MVX5</accession>
<dbReference type="PANTHER" id="PTHR35733">
    <property type="entry name" value="OS02G0307800 PROTEIN"/>
    <property type="match status" value="1"/>
</dbReference>
<name>A0A6A4MVX5_LUPAL</name>
<proteinExistence type="predicted"/>
<dbReference type="Pfam" id="PF11282">
    <property type="entry name" value="DUF3082"/>
    <property type="match status" value="1"/>
</dbReference>
<evidence type="ECO:0000313" key="3">
    <source>
        <dbReference type="EMBL" id="KAE9585173.1"/>
    </source>
</evidence>
<protein>
    <recommendedName>
        <fullName evidence="5">Transmembrane protein</fullName>
    </recommendedName>
</protein>
<keyword evidence="2" id="KW-0812">Transmembrane</keyword>
<evidence type="ECO:0008006" key="5">
    <source>
        <dbReference type="Google" id="ProtNLM"/>
    </source>
</evidence>
<feature type="compositionally biased region" description="Basic and acidic residues" evidence="1">
    <location>
        <begin position="281"/>
        <end position="290"/>
    </location>
</feature>
<evidence type="ECO:0000313" key="4">
    <source>
        <dbReference type="Proteomes" id="UP000447434"/>
    </source>
</evidence>
<dbReference type="EMBL" id="WOCE01000025">
    <property type="protein sequence ID" value="KAE9585173.1"/>
    <property type="molecule type" value="Genomic_DNA"/>
</dbReference>
<dbReference type="Proteomes" id="UP000447434">
    <property type="component" value="Chromosome 25"/>
</dbReference>
<feature type="region of interest" description="Disordered" evidence="1">
    <location>
        <begin position="281"/>
        <end position="323"/>
    </location>
</feature>
<dbReference type="PANTHER" id="PTHR35733:SF1">
    <property type="entry name" value="OS02G0307800 PROTEIN"/>
    <property type="match status" value="1"/>
</dbReference>
<dbReference type="GO" id="GO:0009535">
    <property type="term" value="C:chloroplast thylakoid membrane"/>
    <property type="evidence" value="ECO:0007669"/>
    <property type="project" value="TreeGrafter"/>
</dbReference>
<keyword evidence="2" id="KW-1133">Transmembrane helix</keyword>
<feature type="compositionally biased region" description="Basic and acidic residues" evidence="1">
    <location>
        <begin position="311"/>
        <end position="323"/>
    </location>
</feature>
<dbReference type="AlphaFoldDB" id="A0A6A4MVX5"/>
<feature type="compositionally biased region" description="Polar residues" evidence="1">
    <location>
        <begin position="291"/>
        <end position="310"/>
    </location>
</feature>
<feature type="transmembrane region" description="Helical" evidence="2">
    <location>
        <begin position="250"/>
        <end position="268"/>
    </location>
</feature>
<feature type="transmembrane region" description="Helical" evidence="2">
    <location>
        <begin position="134"/>
        <end position="152"/>
    </location>
</feature>
<keyword evidence="2" id="KW-0472">Membrane</keyword>
<gene>
    <name evidence="3" type="ORF">Lalb_Chr25g0286191</name>
</gene>